<dbReference type="Pfam" id="PF14674">
    <property type="entry name" value="FANCI_S1-cap"/>
    <property type="match status" value="1"/>
</dbReference>
<reference evidence="4" key="1">
    <citation type="journal article" date="2023" name="DNA Res.">
        <title>Chromosome-level genome assembly of Phrynocephalus forsythii using third-generation DNA sequencing and Hi-C analysis.</title>
        <authorList>
            <person name="Qi Y."/>
            <person name="Zhao W."/>
            <person name="Zhao Y."/>
            <person name="Niu C."/>
            <person name="Cao S."/>
            <person name="Zhang Y."/>
        </authorList>
    </citation>
    <scope>NUCLEOTIDE SEQUENCE</scope>
    <source>
        <tissue evidence="4">Muscle</tissue>
    </source>
</reference>
<dbReference type="GO" id="GO:0070182">
    <property type="term" value="F:DNA polymerase binding"/>
    <property type="evidence" value="ECO:0007669"/>
    <property type="project" value="TreeGrafter"/>
</dbReference>
<evidence type="ECO:0000313" key="5">
    <source>
        <dbReference type="Proteomes" id="UP001142489"/>
    </source>
</evidence>
<keyword evidence="5" id="KW-1185">Reference proteome</keyword>
<evidence type="ECO:0008006" key="6">
    <source>
        <dbReference type="Google" id="ProtNLM"/>
    </source>
</evidence>
<dbReference type="Pfam" id="PF14675">
    <property type="entry name" value="FANCI_S1"/>
    <property type="match status" value="1"/>
</dbReference>
<dbReference type="Proteomes" id="UP001142489">
    <property type="component" value="Unassembled WGS sequence"/>
</dbReference>
<dbReference type="OrthoDB" id="195089at2759"/>
<evidence type="ECO:0000259" key="1">
    <source>
        <dbReference type="Pfam" id="PF14674"/>
    </source>
</evidence>
<dbReference type="AlphaFoldDB" id="A0A9Q0XEE1"/>
<name>A0A9Q0XEE1_9SAUR</name>
<dbReference type="InterPro" id="IPR029305">
    <property type="entry name" value="FANCI_S1-cap"/>
</dbReference>
<dbReference type="InterPro" id="IPR029308">
    <property type="entry name" value="FANCI_S1"/>
</dbReference>
<gene>
    <name evidence="4" type="ORF">JRQ81_006693</name>
</gene>
<accession>A0A9Q0XEE1</accession>
<evidence type="ECO:0000313" key="4">
    <source>
        <dbReference type="EMBL" id="KAJ7311094.1"/>
    </source>
</evidence>
<feature type="domain" description="FANCI helical" evidence="3">
    <location>
        <begin position="286"/>
        <end position="372"/>
    </location>
</feature>
<sequence length="375" mass="41814">MDQKILDLAADAESERLMSCLQNLPEKELSDLLTKKALKGKETGALLRAIFKGSPCSHPSGVTRRLQVYKHCIQLVESGDLHLEVASEIIRLLMLEAHKLPGSALGDLAALFVEAVKGGSLLSGKSLELFPTVLTALATCKEALVYGTGELSGEELKKQLINTLCSSRWNPPYVIHLTSMFRDVPLSDEELQFVVAKALRMFPKLDLQEIPPLVYQLLLLSSKGGKKNILEGVISYFNQMDKKQKEEQKDSESMDLGEATVPLDQLRHVEGTIILHMVMAMNLDQDLGKELLKYLKAEQQGNPGKALCPFSITILLSVARIHRFKDQVFEFLKTSMMRSFKDKQFLHSSRFLQDLVPQQFDASAVFLEVVANSQS</sequence>
<dbReference type="InterPro" id="IPR026171">
    <property type="entry name" value="FANCI"/>
</dbReference>
<feature type="domain" description="FANCI solenoid 1" evidence="2">
    <location>
        <begin position="63"/>
        <end position="281"/>
    </location>
</feature>
<proteinExistence type="predicted"/>
<evidence type="ECO:0000259" key="3">
    <source>
        <dbReference type="Pfam" id="PF14679"/>
    </source>
</evidence>
<dbReference type="PANTHER" id="PTHR21818:SF0">
    <property type="entry name" value="FANCONI ANEMIA GROUP I PROTEIN"/>
    <property type="match status" value="1"/>
</dbReference>
<organism evidence="4 5">
    <name type="scientific">Phrynocephalus forsythii</name>
    <dbReference type="NCBI Taxonomy" id="171643"/>
    <lineage>
        <taxon>Eukaryota</taxon>
        <taxon>Metazoa</taxon>
        <taxon>Chordata</taxon>
        <taxon>Craniata</taxon>
        <taxon>Vertebrata</taxon>
        <taxon>Euteleostomi</taxon>
        <taxon>Lepidosauria</taxon>
        <taxon>Squamata</taxon>
        <taxon>Bifurcata</taxon>
        <taxon>Unidentata</taxon>
        <taxon>Episquamata</taxon>
        <taxon>Toxicofera</taxon>
        <taxon>Iguania</taxon>
        <taxon>Acrodonta</taxon>
        <taxon>Agamidae</taxon>
        <taxon>Agaminae</taxon>
        <taxon>Phrynocephalus</taxon>
    </lineage>
</organism>
<comment type="caution">
    <text evidence="4">The sequence shown here is derived from an EMBL/GenBank/DDBJ whole genome shotgun (WGS) entry which is preliminary data.</text>
</comment>
<dbReference type="GO" id="GO:0006281">
    <property type="term" value="P:DNA repair"/>
    <property type="evidence" value="ECO:0007669"/>
    <property type="project" value="InterPro"/>
</dbReference>
<feature type="domain" description="FANCI solenoid 1 cap" evidence="1">
    <location>
        <begin position="1"/>
        <end position="53"/>
    </location>
</feature>
<dbReference type="Pfam" id="PF14679">
    <property type="entry name" value="FANCI_HD1"/>
    <property type="match status" value="1"/>
</dbReference>
<dbReference type="PANTHER" id="PTHR21818">
    <property type="entry name" value="BC025462 PROTEIN"/>
    <property type="match status" value="1"/>
</dbReference>
<dbReference type="InterPro" id="IPR029310">
    <property type="entry name" value="FANCI_HD1"/>
</dbReference>
<evidence type="ECO:0000259" key="2">
    <source>
        <dbReference type="Pfam" id="PF14675"/>
    </source>
</evidence>
<dbReference type="EMBL" id="JAPFRF010000014">
    <property type="protein sequence ID" value="KAJ7311094.1"/>
    <property type="molecule type" value="Genomic_DNA"/>
</dbReference>
<protein>
    <recommendedName>
        <fullName evidence="6">Fanconi anemia group I protein</fullName>
    </recommendedName>
</protein>